<reference evidence="1 2" key="1">
    <citation type="submission" date="2019-04" db="EMBL/GenBank/DDBJ databases">
        <title>An improved genome assembly and genetic linkage map for asparagus bean, Vigna unguiculata ssp. sesquipedialis.</title>
        <authorList>
            <person name="Xia Q."/>
            <person name="Zhang R."/>
            <person name="Dong Y."/>
        </authorList>
    </citation>
    <scope>NUCLEOTIDE SEQUENCE [LARGE SCALE GENOMIC DNA]</scope>
    <source>
        <tissue evidence="1">Leaf</tissue>
    </source>
</reference>
<keyword evidence="2" id="KW-1185">Reference proteome</keyword>
<dbReference type="EMBL" id="CP039352">
    <property type="protein sequence ID" value="QCE04970.1"/>
    <property type="molecule type" value="Genomic_DNA"/>
</dbReference>
<evidence type="ECO:0008006" key="3">
    <source>
        <dbReference type="Google" id="ProtNLM"/>
    </source>
</evidence>
<evidence type="ECO:0000313" key="1">
    <source>
        <dbReference type="EMBL" id="QCE04970.1"/>
    </source>
</evidence>
<gene>
    <name evidence="1" type="ORF">DEO72_LG8g3012</name>
</gene>
<accession>A0A4D6MU08</accession>
<dbReference type="AlphaFoldDB" id="A0A4D6MU08"/>
<name>A0A4D6MU08_VIGUN</name>
<sequence length="156" mass="17656">MVAVWLKCSGGGLYSVGSSDEGLCSGGGGLYSCHATTRILATIICFNHHLRGVVCNERDLPKHSFLRFLYQVMATSNQLLNRRSKKVQFITPKCNRHNSSFECGYYVMHWIKTIIRAEIVDDWIKAFNDASPMTKDGMLEIRKECSSYLLKKLQEA</sequence>
<dbReference type="Proteomes" id="UP000501690">
    <property type="component" value="Linkage Group LG8"/>
</dbReference>
<organism evidence="1 2">
    <name type="scientific">Vigna unguiculata</name>
    <name type="common">Cowpea</name>
    <dbReference type="NCBI Taxonomy" id="3917"/>
    <lineage>
        <taxon>Eukaryota</taxon>
        <taxon>Viridiplantae</taxon>
        <taxon>Streptophyta</taxon>
        <taxon>Embryophyta</taxon>
        <taxon>Tracheophyta</taxon>
        <taxon>Spermatophyta</taxon>
        <taxon>Magnoliopsida</taxon>
        <taxon>eudicotyledons</taxon>
        <taxon>Gunneridae</taxon>
        <taxon>Pentapetalae</taxon>
        <taxon>rosids</taxon>
        <taxon>fabids</taxon>
        <taxon>Fabales</taxon>
        <taxon>Fabaceae</taxon>
        <taxon>Papilionoideae</taxon>
        <taxon>50 kb inversion clade</taxon>
        <taxon>NPAAA clade</taxon>
        <taxon>indigoferoid/millettioid clade</taxon>
        <taxon>Phaseoleae</taxon>
        <taxon>Vigna</taxon>
    </lineage>
</organism>
<proteinExistence type="predicted"/>
<dbReference type="PROSITE" id="PS51257">
    <property type="entry name" value="PROKAR_LIPOPROTEIN"/>
    <property type="match status" value="1"/>
</dbReference>
<evidence type="ECO:0000313" key="2">
    <source>
        <dbReference type="Proteomes" id="UP000501690"/>
    </source>
</evidence>
<protein>
    <recommendedName>
        <fullName evidence="3">Ulp1 protease family</fullName>
    </recommendedName>
</protein>